<evidence type="ECO:0000313" key="2">
    <source>
        <dbReference type="Proteomes" id="UP000198985"/>
    </source>
</evidence>
<dbReference type="Proteomes" id="UP000198985">
    <property type="component" value="Unassembled WGS sequence"/>
</dbReference>
<dbReference type="RefSeq" id="WP_084318213.1">
    <property type="nucleotide sequence ID" value="NZ_FNTY01000001.1"/>
</dbReference>
<protein>
    <submittedName>
        <fullName evidence="1">Uncharacterized protein</fullName>
    </submittedName>
</protein>
<gene>
    <name evidence="1" type="ORF">SAMN04490194_0401</name>
</gene>
<name>A0A1H5AQS9_9PSED</name>
<dbReference type="AlphaFoldDB" id="A0A1H5AQS9"/>
<evidence type="ECO:0000313" key="1">
    <source>
        <dbReference type="EMBL" id="SED44465.1"/>
    </source>
</evidence>
<dbReference type="EMBL" id="FNTY01000001">
    <property type="protein sequence ID" value="SED44465.1"/>
    <property type="molecule type" value="Genomic_DNA"/>
</dbReference>
<organism evidence="1 2">
    <name type="scientific">Pseudomonas migulae</name>
    <dbReference type="NCBI Taxonomy" id="78543"/>
    <lineage>
        <taxon>Bacteria</taxon>
        <taxon>Pseudomonadati</taxon>
        <taxon>Pseudomonadota</taxon>
        <taxon>Gammaproteobacteria</taxon>
        <taxon>Pseudomonadales</taxon>
        <taxon>Pseudomonadaceae</taxon>
        <taxon>Pseudomonas</taxon>
    </lineage>
</organism>
<sequence length="73" mass="8029">MGDVIQFDPFTSIVRDDVPPHMDDFGRGLLIGAFSDLVKLRDGAADEDSRHKTDAIVKQIGRVLSRYEPEGAA</sequence>
<proteinExistence type="predicted"/>
<reference evidence="1 2" key="1">
    <citation type="submission" date="2016-10" db="EMBL/GenBank/DDBJ databases">
        <authorList>
            <person name="de Groot N.N."/>
        </authorList>
    </citation>
    <scope>NUCLEOTIDE SEQUENCE [LARGE SCALE GENOMIC DNA]</scope>
    <source>
        <strain evidence="1 2">BS3662</strain>
    </source>
</reference>
<accession>A0A1H5AQS9</accession>